<proteinExistence type="predicted"/>
<dbReference type="PROSITE" id="PS50893">
    <property type="entry name" value="ABC_TRANSPORTER_2"/>
    <property type="match status" value="1"/>
</dbReference>
<dbReference type="Gene3D" id="3.40.50.300">
    <property type="entry name" value="P-loop containing nucleotide triphosphate hydrolases"/>
    <property type="match status" value="1"/>
</dbReference>
<dbReference type="InterPro" id="IPR017871">
    <property type="entry name" value="ABC_transporter-like_CS"/>
</dbReference>
<accession>A0A2M8LAC9</accession>
<dbReference type="InterPro" id="IPR003593">
    <property type="entry name" value="AAA+_ATPase"/>
</dbReference>
<dbReference type="CDD" id="cd03255">
    <property type="entry name" value="ABC_MJ0796_LolCDE_FtsE"/>
    <property type="match status" value="1"/>
</dbReference>
<dbReference type="Pfam" id="PF00005">
    <property type="entry name" value="ABC_tran"/>
    <property type="match status" value="1"/>
</dbReference>
<dbReference type="PANTHER" id="PTHR24220">
    <property type="entry name" value="IMPORT ATP-BINDING PROTEIN"/>
    <property type="match status" value="1"/>
</dbReference>
<name>A0A2M8LAC9_9BACT</name>
<keyword evidence="3" id="KW-0067">ATP-binding</keyword>
<protein>
    <recommendedName>
        <fullName evidence="4">ABC transporter domain-containing protein</fullName>
    </recommendedName>
</protein>
<evidence type="ECO:0000256" key="1">
    <source>
        <dbReference type="ARBA" id="ARBA00022448"/>
    </source>
</evidence>
<dbReference type="GO" id="GO:0016887">
    <property type="term" value="F:ATP hydrolysis activity"/>
    <property type="evidence" value="ECO:0007669"/>
    <property type="project" value="InterPro"/>
</dbReference>
<organism evidence="5 6">
    <name type="scientific">Candidatus Terrybacteria bacterium CG10_big_fil_rev_8_21_14_0_10_41_10</name>
    <dbReference type="NCBI Taxonomy" id="1975026"/>
    <lineage>
        <taxon>Bacteria</taxon>
        <taxon>Candidatus Terryibacteriota</taxon>
    </lineage>
</organism>
<keyword evidence="2" id="KW-0547">Nucleotide-binding</keyword>
<dbReference type="FunFam" id="3.40.50.300:FF:000032">
    <property type="entry name" value="Export ABC transporter ATP-binding protein"/>
    <property type="match status" value="1"/>
</dbReference>
<dbReference type="InterPro" id="IPR027417">
    <property type="entry name" value="P-loop_NTPase"/>
</dbReference>
<feature type="domain" description="ABC transporter" evidence="4">
    <location>
        <begin position="7"/>
        <end position="248"/>
    </location>
</feature>
<evidence type="ECO:0000259" key="4">
    <source>
        <dbReference type="PROSITE" id="PS50893"/>
    </source>
</evidence>
<evidence type="ECO:0000313" key="5">
    <source>
        <dbReference type="EMBL" id="PJE73545.1"/>
    </source>
</evidence>
<gene>
    <name evidence="5" type="ORF">COV02_02100</name>
</gene>
<dbReference type="InterPro" id="IPR015854">
    <property type="entry name" value="ABC_transpr_LolD-like"/>
</dbReference>
<dbReference type="InterPro" id="IPR003439">
    <property type="entry name" value="ABC_transporter-like_ATP-bd"/>
</dbReference>
<reference evidence="6" key="1">
    <citation type="submission" date="2017-09" db="EMBL/GenBank/DDBJ databases">
        <title>Depth-based differentiation of microbial function through sediment-hosted aquifers and enrichment of novel symbionts in the deep terrestrial subsurface.</title>
        <authorList>
            <person name="Probst A.J."/>
            <person name="Ladd B."/>
            <person name="Jarett J.K."/>
            <person name="Geller-Mcgrath D.E."/>
            <person name="Sieber C.M.K."/>
            <person name="Emerson J.B."/>
            <person name="Anantharaman K."/>
            <person name="Thomas B.C."/>
            <person name="Malmstrom R."/>
            <person name="Stieglmeier M."/>
            <person name="Klingl A."/>
            <person name="Woyke T."/>
            <person name="Ryan C.M."/>
            <person name="Banfield J.F."/>
        </authorList>
    </citation>
    <scope>NUCLEOTIDE SEQUENCE [LARGE SCALE GENOMIC DNA]</scope>
</reference>
<evidence type="ECO:0000256" key="3">
    <source>
        <dbReference type="ARBA" id="ARBA00022840"/>
    </source>
</evidence>
<dbReference type="GO" id="GO:0022857">
    <property type="term" value="F:transmembrane transporter activity"/>
    <property type="evidence" value="ECO:0007669"/>
    <property type="project" value="TreeGrafter"/>
</dbReference>
<dbReference type="GO" id="GO:0098796">
    <property type="term" value="C:membrane protein complex"/>
    <property type="evidence" value="ECO:0007669"/>
    <property type="project" value="UniProtKB-ARBA"/>
</dbReference>
<dbReference type="Proteomes" id="UP000230959">
    <property type="component" value="Unassembled WGS sequence"/>
</dbReference>
<dbReference type="GO" id="GO:0005524">
    <property type="term" value="F:ATP binding"/>
    <property type="evidence" value="ECO:0007669"/>
    <property type="project" value="UniProtKB-KW"/>
</dbReference>
<dbReference type="AlphaFoldDB" id="A0A2M8LAC9"/>
<dbReference type="EMBL" id="PFER01000032">
    <property type="protein sequence ID" value="PJE73545.1"/>
    <property type="molecule type" value="Genomic_DNA"/>
</dbReference>
<dbReference type="SUPFAM" id="SSF52540">
    <property type="entry name" value="P-loop containing nucleoside triphosphate hydrolases"/>
    <property type="match status" value="1"/>
</dbReference>
<comment type="caution">
    <text evidence="5">The sequence shown here is derived from an EMBL/GenBank/DDBJ whole genome shotgun (WGS) entry which is preliminary data.</text>
</comment>
<dbReference type="PROSITE" id="PS00211">
    <property type="entry name" value="ABC_TRANSPORTER_1"/>
    <property type="match status" value="1"/>
</dbReference>
<keyword evidence="1" id="KW-0813">Transport</keyword>
<dbReference type="GO" id="GO:0005886">
    <property type="term" value="C:plasma membrane"/>
    <property type="evidence" value="ECO:0007669"/>
    <property type="project" value="TreeGrafter"/>
</dbReference>
<dbReference type="SMART" id="SM00382">
    <property type="entry name" value="AAA"/>
    <property type="match status" value="1"/>
</dbReference>
<evidence type="ECO:0000313" key="6">
    <source>
        <dbReference type="Proteomes" id="UP000230959"/>
    </source>
</evidence>
<dbReference type="InterPro" id="IPR017911">
    <property type="entry name" value="MacB-like_ATP-bd"/>
</dbReference>
<evidence type="ECO:0000256" key="2">
    <source>
        <dbReference type="ARBA" id="ARBA00022741"/>
    </source>
</evidence>
<sequence>MQQNPLIKIRNLSVIYDKGAPAEMMALKGINLEIYSGEFIIIFGPSGCGKSTLLYTLSGAERRIEAGDIWIKGKNLSAMDKEELTDFHRESVGMVFQAYNLIPTVNVFENITLPLVFRGVSKSDRLKRGKELMERFSISDLADKFPSQLSGGQQQRVGIARALVNDTEIVLADEPTGNLDSKSAINAMDIFTEINVNTKKTVILVTHESQYLPYASRIIYMKDGKNIKDVSQQRNKVSHVVGHDQLSRGWYINTERLVGYLDLNLDVEERVKFDSIIAEYVSSKITQEKFEELLDKPFVAGGLGMYKQKAMRLSEEISILIRLFKFLGDMDTSNKKDLSEKTSALTGWLLNDYAGNLSDKQKEKIRDAVLAKIKGETSLTQFQNQLDMPAKDGGAGLNWNTARNLAQKIGIIL</sequence>